<evidence type="ECO:0000313" key="3">
    <source>
        <dbReference type="EMBL" id="GHD53034.1"/>
    </source>
</evidence>
<dbReference type="Proteomes" id="UP000630353">
    <property type="component" value="Unassembled WGS sequence"/>
</dbReference>
<accession>A0A918XSS2</accession>
<evidence type="ECO:0000256" key="1">
    <source>
        <dbReference type="SAM" id="MobiDB-lite"/>
    </source>
</evidence>
<sequence>MAARIRLSSLAMCLIAWITALPATAQESTGRDSEGTSSKPPVARKDDCQKLPGGNAPINRLVRLEGGLSVRNLDLTYNGKPLFEYTDEDFDYLRSLWRICDTYDSATTGKIADRLKSLIEDAKAVRRDTIDWIKRTEQEAKALKPGQAGIEKIHDMWQQMLNHEFHMLETDMKYIAGVLSKRRDELYAAPQPRERTLVSPFDPGPPEPRPLGGSGG</sequence>
<feature type="signal peptide" evidence="2">
    <location>
        <begin position="1"/>
        <end position="25"/>
    </location>
</feature>
<keyword evidence="4" id="KW-1185">Reference proteome</keyword>
<dbReference type="RefSeq" id="WP_189990829.1">
    <property type="nucleotide sequence ID" value="NZ_BMZS01000006.1"/>
</dbReference>
<protein>
    <recommendedName>
        <fullName evidence="5">Secreted protein</fullName>
    </recommendedName>
</protein>
<feature type="region of interest" description="Disordered" evidence="1">
    <location>
        <begin position="189"/>
        <end position="216"/>
    </location>
</feature>
<keyword evidence="2" id="KW-0732">Signal</keyword>
<proteinExistence type="predicted"/>
<reference evidence="3" key="1">
    <citation type="journal article" date="2014" name="Int. J. Syst. Evol. Microbiol.">
        <title>Complete genome sequence of Corynebacterium casei LMG S-19264T (=DSM 44701T), isolated from a smear-ripened cheese.</title>
        <authorList>
            <consortium name="US DOE Joint Genome Institute (JGI-PGF)"/>
            <person name="Walter F."/>
            <person name="Albersmeier A."/>
            <person name="Kalinowski J."/>
            <person name="Ruckert C."/>
        </authorList>
    </citation>
    <scope>NUCLEOTIDE SEQUENCE</scope>
    <source>
        <strain evidence="3">KCTC 42651</strain>
    </source>
</reference>
<reference evidence="3" key="2">
    <citation type="submission" date="2020-09" db="EMBL/GenBank/DDBJ databases">
        <authorList>
            <person name="Sun Q."/>
            <person name="Kim S."/>
        </authorList>
    </citation>
    <scope>NUCLEOTIDE SEQUENCE</scope>
    <source>
        <strain evidence="3">KCTC 42651</strain>
    </source>
</reference>
<dbReference type="AlphaFoldDB" id="A0A918XSS2"/>
<feature type="chain" id="PRO_5037150002" description="Secreted protein" evidence="2">
    <location>
        <begin position="26"/>
        <end position="216"/>
    </location>
</feature>
<evidence type="ECO:0000256" key="2">
    <source>
        <dbReference type="SAM" id="SignalP"/>
    </source>
</evidence>
<evidence type="ECO:0008006" key="5">
    <source>
        <dbReference type="Google" id="ProtNLM"/>
    </source>
</evidence>
<organism evidence="3 4">
    <name type="scientific">Thalassobaculum fulvum</name>
    <dbReference type="NCBI Taxonomy" id="1633335"/>
    <lineage>
        <taxon>Bacteria</taxon>
        <taxon>Pseudomonadati</taxon>
        <taxon>Pseudomonadota</taxon>
        <taxon>Alphaproteobacteria</taxon>
        <taxon>Rhodospirillales</taxon>
        <taxon>Thalassobaculaceae</taxon>
        <taxon>Thalassobaculum</taxon>
    </lineage>
</organism>
<evidence type="ECO:0000313" key="4">
    <source>
        <dbReference type="Proteomes" id="UP000630353"/>
    </source>
</evidence>
<name>A0A918XSS2_9PROT</name>
<feature type="region of interest" description="Disordered" evidence="1">
    <location>
        <begin position="27"/>
        <end position="54"/>
    </location>
</feature>
<comment type="caution">
    <text evidence="3">The sequence shown here is derived from an EMBL/GenBank/DDBJ whole genome shotgun (WGS) entry which is preliminary data.</text>
</comment>
<dbReference type="EMBL" id="BMZS01000006">
    <property type="protein sequence ID" value="GHD53034.1"/>
    <property type="molecule type" value="Genomic_DNA"/>
</dbReference>
<gene>
    <name evidence="3" type="ORF">GCM10017083_29200</name>
</gene>